<dbReference type="OrthoDB" id="2959034at2759"/>
<keyword evidence="3" id="KW-1185">Reference proteome</keyword>
<accession>A0A8H5HY38</accession>
<evidence type="ECO:0000313" key="3">
    <source>
        <dbReference type="Proteomes" id="UP000518752"/>
    </source>
</evidence>
<feature type="region of interest" description="Disordered" evidence="1">
    <location>
        <begin position="48"/>
        <end position="104"/>
    </location>
</feature>
<name>A0A8H5HY38_9AGAR</name>
<dbReference type="AlphaFoldDB" id="A0A8H5HY38"/>
<gene>
    <name evidence="2" type="ORF">D9757_002354</name>
</gene>
<dbReference type="EMBL" id="JAACJN010000009">
    <property type="protein sequence ID" value="KAF5391681.1"/>
    <property type="molecule type" value="Genomic_DNA"/>
</dbReference>
<evidence type="ECO:0000256" key="1">
    <source>
        <dbReference type="SAM" id="MobiDB-lite"/>
    </source>
</evidence>
<evidence type="ECO:0000313" key="2">
    <source>
        <dbReference type="EMBL" id="KAF5391681.1"/>
    </source>
</evidence>
<feature type="region of interest" description="Disordered" evidence="1">
    <location>
        <begin position="122"/>
        <end position="141"/>
    </location>
</feature>
<protein>
    <submittedName>
        <fullName evidence="2">Uncharacterized protein</fullName>
    </submittedName>
</protein>
<proteinExistence type="predicted"/>
<comment type="caution">
    <text evidence="2">The sequence shown here is derived from an EMBL/GenBank/DDBJ whole genome shotgun (WGS) entry which is preliminary data.</text>
</comment>
<organism evidence="2 3">
    <name type="scientific">Collybiopsis confluens</name>
    <dbReference type="NCBI Taxonomy" id="2823264"/>
    <lineage>
        <taxon>Eukaryota</taxon>
        <taxon>Fungi</taxon>
        <taxon>Dikarya</taxon>
        <taxon>Basidiomycota</taxon>
        <taxon>Agaricomycotina</taxon>
        <taxon>Agaricomycetes</taxon>
        <taxon>Agaricomycetidae</taxon>
        <taxon>Agaricales</taxon>
        <taxon>Marasmiineae</taxon>
        <taxon>Omphalotaceae</taxon>
        <taxon>Collybiopsis</taxon>
    </lineage>
</organism>
<sequence>MILDNKTLPLPSTEIVEGTGYPIIQIVKEDPDAPPAYETVAAVAETSIPRPRAQRQYRKPVSPYAPPPSTRYASEYASSSTSLGISGETARPFAPPPSTRYAPEFASSSASLTVSTFDQTSVSGRSIPLGGEPSLASPAGGLSSSTLYSPPVFSPKHKRSWFSSKSRTIKEVREWAMNQINDLLGKRFSELEECKSVLNGCRDALSAYSVSMSTFLQEPLSQQHTFFYWSIVNRSSESTRLPTLLSALLSFGTPLTEDTRADIRNACLLMNDEPLFQSLRRYRDFMRLPASHEIVFGDGALPVDDVTVENMLSAEPAFLVKMKIAQFVKRVNFEKDVTIEFIAQRRAWKLTFSVSSSKNPKWDLTLTLLENGESTPMDSQLVIEDVSSEAAADSKPQPPLTVRMKHSMLVPSKKDKIVVSLEDGSLIGSSIRSP</sequence>
<dbReference type="Proteomes" id="UP000518752">
    <property type="component" value="Unassembled WGS sequence"/>
</dbReference>
<reference evidence="2 3" key="1">
    <citation type="journal article" date="2020" name="ISME J.">
        <title>Uncovering the hidden diversity of litter-decomposition mechanisms in mushroom-forming fungi.</title>
        <authorList>
            <person name="Floudas D."/>
            <person name="Bentzer J."/>
            <person name="Ahren D."/>
            <person name="Johansson T."/>
            <person name="Persson P."/>
            <person name="Tunlid A."/>
        </authorList>
    </citation>
    <scope>NUCLEOTIDE SEQUENCE [LARGE SCALE GENOMIC DNA]</scope>
    <source>
        <strain evidence="2 3">CBS 406.79</strain>
    </source>
</reference>